<feature type="transmembrane region" description="Helical" evidence="1">
    <location>
        <begin position="36"/>
        <end position="59"/>
    </location>
</feature>
<protein>
    <recommendedName>
        <fullName evidence="4">Phage holin family protein</fullName>
    </recommendedName>
</protein>
<evidence type="ECO:0000313" key="2">
    <source>
        <dbReference type="EMBL" id="MFD1397976.1"/>
    </source>
</evidence>
<accession>A0ABW4BCK7</accession>
<evidence type="ECO:0008006" key="4">
    <source>
        <dbReference type="Google" id="ProtNLM"/>
    </source>
</evidence>
<comment type="caution">
    <text evidence="2">The sequence shown here is derived from an EMBL/GenBank/DDBJ whole genome shotgun (WGS) entry which is preliminary data.</text>
</comment>
<keyword evidence="3" id="KW-1185">Reference proteome</keyword>
<dbReference type="Proteomes" id="UP001597199">
    <property type="component" value="Unassembled WGS sequence"/>
</dbReference>
<keyword evidence="1" id="KW-0472">Membrane</keyword>
<proteinExistence type="predicted"/>
<keyword evidence="1" id="KW-1133">Transmembrane helix</keyword>
<keyword evidence="1" id="KW-0812">Transmembrane</keyword>
<name>A0ABW4BCK7_9LACO</name>
<reference evidence="3" key="1">
    <citation type="journal article" date="2019" name="Int. J. Syst. Evol. Microbiol.">
        <title>The Global Catalogue of Microorganisms (GCM) 10K type strain sequencing project: providing services to taxonomists for standard genome sequencing and annotation.</title>
        <authorList>
            <consortium name="The Broad Institute Genomics Platform"/>
            <consortium name="The Broad Institute Genome Sequencing Center for Infectious Disease"/>
            <person name="Wu L."/>
            <person name="Ma J."/>
        </authorList>
    </citation>
    <scope>NUCLEOTIDE SEQUENCE [LARGE SCALE GENOMIC DNA]</scope>
    <source>
        <strain evidence="3">CCM 9110</strain>
    </source>
</reference>
<sequence length="101" mass="10855">MNRYIERLLAAGVYSRLIKLALHIAENVKRSKRQKLTFALIAGSFILIGLLALAGFAFVIGQLLKYGGGEIGLVVALALLGVAGVWFVIIGLALVQSYLRA</sequence>
<dbReference type="RefSeq" id="WP_204119645.1">
    <property type="nucleotide sequence ID" value="NZ_BOLV01000020.1"/>
</dbReference>
<organism evidence="2 3">
    <name type="scientific">Lacticaseibacillus suilingensis</name>
    <dbReference type="NCBI Taxonomy" id="2799577"/>
    <lineage>
        <taxon>Bacteria</taxon>
        <taxon>Bacillati</taxon>
        <taxon>Bacillota</taxon>
        <taxon>Bacilli</taxon>
        <taxon>Lactobacillales</taxon>
        <taxon>Lactobacillaceae</taxon>
        <taxon>Lacticaseibacillus</taxon>
    </lineage>
</organism>
<dbReference type="EMBL" id="JBHTOA010000014">
    <property type="protein sequence ID" value="MFD1397976.1"/>
    <property type="molecule type" value="Genomic_DNA"/>
</dbReference>
<evidence type="ECO:0000313" key="3">
    <source>
        <dbReference type="Proteomes" id="UP001597199"/>
    </source>
</evidence>
<evidence type="ECO:0000256" key="1">
    <source>
        <dbReference type="SAM" id="Phobius"/>
    </source>
</evidence>
<gene>
    <name evidence="2" type="ORF">ACFQ41_01480</name>
</gene>
<feature type="transmembrane region" description="Helical" evidence="1">
    <location>
        <begin position="71"/>
        <end position="95"/>
    </location>
</feature>